<organism evidence="1">
    <name type="scientific">marine sediment metagenome</name>
    <dbReference type="NCBI Taxonomy" id="412755"/>
    <lineage>
        <taxon>unclassified sequences</taxon>
        <taxon>metagenomes</taxon>
        <taxon>ecological metagenomes</taxon>
    </lineage>
</organism>
<accession>A0A0F9EAD0</accession>
<reference evidence="1" key="1">
    <citation type="journal article" date="2015" name="Nature">
        <title>Complex archaea that bridge the gap between prokaryotes and eukaryotes.</title>
        <authorList>
            <person name="Spang A."/>
            <person name="Saw J.H."/>
            <person name="Jorgensen S.L."/>
            <person name="Zaremba-Niedzwiedzka K."/>
            <person name="Martijn J."/>
            <person name="Lind A.E."/>
            <person name="van Eijk R."/>
            <person name="Schleper C."/>
            <person name="Guy L."/>
            <person name="Ettema T.J."/>
        </authorList>
    </citation>
    <scope>NUCLEOTIDE SEQUENCE</scope>
</reference>
<gene>
    <name evidence="1" type="ORF">LCGC14_2099170</name>
</gene>
<name>A0A0F9EAD0_9ZZZZ</name>
<comment type="caution">
    <text evidence="1">The sequence shown here is derived from an EMBL/GenBank/DDBJ whole genome shotgun (WGS) entry which is preliminary data.</text>
</comment>
<protein>
    <submittedName>
        <fullName evidence="1">Uncharacterized protein</fullName>
    </submittedName>
</protein>
<proteinExistence type="predicted"/>
<evidence type="ECO:0000313" key="1">
    <source>
        <dbReference type="EMBL" id="KKL71013.1"/>
    </source>
</evidence>
<dbReference type="AlphaFoldDB" id="A0A0F9EAD0"/>
<sequence>MATGTGLTGKTGAKLFLEYKGAVEVGTPKIVVARFSPISWTWGTSDNQINLLFQDSRSIGVAGETIDMTAGQIDCFGNAMSMTFLKFLYVKNTHATLVLELFGNTSLDLLIMGGGLTDALEVPPGGEFYWSAPVAGIDVTTNLKLFIASKTDATITYDIIMGGLD</sequence>
<dbReference type="EMBL" id="LAZR01025719">
    <property type="protein sequence ID" value="KKL71013.1"/>
    <property type="molecule type" value="Genomic_DNA"/>
</dbReference>